<evidence type="ECO:0000313" key="1">
    <source>
        <dbReference type="EnsemblPlants" id="AET7Gv20655500.17"/>
    </source>
</evidence>
<evidence type="ECO:0000313" key="2">
    <source>
        <dbReference type="Proteomes" id="UP000015105"/>
    </source>
</evidence>
<dbReference type="Gramene" id="AET7Gv20655500.17">
    <property type="protein sequence ID" value="AET7Gv20655500.17"/>
    <property type="gene ID" value="AET7Gv20655500"/>
</dbReference>
<name>A0A453RPX8_AEGTS</name>
<dbReference type="Proteomes" id="UP000015105">
    <property type="component" value="Chromosome 7D"/>
</dbReference>
<dbReference type="EnsemblPlants" id="AET7Gv20655500.17">
    <property type="protein sequence ID" value="AET7Gv20655500.17"/>
    <property type="gene ID" value="AET7Gv20655500"/>
</dbReference>
<reference evidence="1" key="5">
    <citation type="journal article" date="2021" name="G3 (Bethesda)">
        <title>Aegilops tauschii genome assembly Aet v5.0 features greater sequence contiguity and improved annotation.</title>
        <authorList>
            <person name="Wang L."/>
            <person name="Zhu T."/>
            <person name="Rodriguez J.C."/>
            <person name="Deal K.R."/>
            <person name="Dubcovsky J."/>
            <person name="McGuire P.E."/>
            <person name="Lux T."/>
            <person name="Spannagl M."/>
            <person name="Mayer K.F.X."/>
            <person name="Baldrich P."/>
            <person name="Meyers B.C."/>
            <person name="Huo N."/>
            <person name="Gu Y.Q."/>
            <person name="Zhou H."/>
            <person name="Devos K.M."/>
            <person name="Bennetzen J.L."/>
            <person name="Unver T."/>
            <person name="Budak H."/>
            <person name="Gulick P.J."/>
            <person name="Galiba G."/>
            <person name="Kalapos B."/>
            <person name="Nelson D.R."/>
            <person name="Li P."/>
            <person name="You F.M."/>
            <person name="Luo M.C."/>
            <person name="Dvorak J."/>
        </authorList>
    </citation>
    <scope>NUCLEOTIDE SEQUENCE [LARGE SCALE GENOMIC DNA]</scope>
    <source>
        <strain evidence="1">cv. AL8/78</strain>
    </source>
</reference>
<proteinExistence type="predicted"/>
<dbReference type="AlphaFoldDB" id="A0A453RPX8"/>
<reference evidence="2" key="2">
    <citation type="journal article" date="2017" name="Nat. Plants">
        <title>The Aegilops tauschii genome reveals multiple impacts of transposons.</title>
        <authorList>
            <person name="Zhao G."/>
            <person name="Zou C."/>
            <person name="Li K."/>
            <person name="Wang K."/>
            <person name="Li T."/>
            <person name="Gao L."/>
            <person name="Zhang X."/>
            <person name="Wang H."/>
            <person name="Yang Z."/>
            <person name="Liu X."/>
            <person name="Jiang W."/>
            <person name="Mao L."/>
            <person name="Kong X."/>
            <person name="Jiao Y."/>
            <person name="Jia J."/>
        </authorList>
    </citation>
    <scope>NUCLEOTIDE SEQUENCE [LARGE SCALE GENOMIC DNA]</scope>
    <source>
        <strain evidence="2">cv. AL8/78</strain>
    </source>
</reference>
<reference evidence="1" key="3">
    <citation type="journal article" date="2017" name="Nature">
        <title>Genome sequence of the progenitor of the wheat D genome Aegilops tauschii.</title>
        <authorList>
            <person name="Luo M.C."/>
            <person name="Gu Y.Q."/>
            <person name="Puiu D."/>
            <person name="Wang H."/>
            <person name="Twardziok S.O."/>
            <person name="Deal K.R."/>
            <person name="Huo N."/>
            <person name="Zhu T."/>
            <person name="Wang L."/>
            <person name="Wang Y."/>
            <person name="McGuire P.E."/>
            <person name="Liu S."/>
            <person name="Long H."/>
            <person name="Ramasamy R.K."/>
            <person name="Rodriguez J.C."/>
            <person name="Van S.L."/>
            <person name="Yuan L."/>
            <person name="Wang Z."/>
            <person name="Xia Z."/>
            <person name="Xiao L."/>
            <person name="Anderson O.D."/>
            <person name="Ouyang S."/>
            <person name="Liang Y."/>
            <person name="Zimin A.V."/>
            <person name="Pertea G."/>
            <person name="Qi P."/>
            <person name="Bennetzen J.L."/>
            <person name="Dai X."/>
            <person name="Dawson M.W."/>
            <person name="Muller H.G."/>
            <person name="Kugler K."/>
            <person name="Rivarola-Duarte L."/>
            <person name="Spannagl M."/>
            <person name="Mayer K.F.X."/>
            <person name="Lu F.H."/>
            <person name="Bevan M.W."/>
            <person name="Leroy P."/>
            <person name="Li P."/>
            <person name="You F.M."/>
            <person name="Sun Q."/>
            <person name="Liu Z."/>
            <person name="Lyons E."/>
            <person name="Wicker T."/>
            <person name="Salzberg S.L."/>
            <person name="Devos K.M."/>
            <person name="Dvorak J."/>
        </authorList>
    </citation>
    <scope>NUCLEOTIDE SEQUENCE [LARGE SCALE GENOMIC DNA]</scope>
    <source>
        <strain evidence="1">cv. AL8/78</strain>
    </source>
</reference>
<reference evidence="1" key="4">
    <citation type="submission" date="2019-03" db="UniProtKB">
        <authorList>
            <consortium name="EnsemblPlants"/>
        </authorList>
    </citation>
    <scope>IDENTIFICATION</scope>
</reference>
<reference evidence="2" key="1">
    <citation type="journal article" date="2014" name="Science">
        <title>Ancient hybridizations among the ancestral genomes of bread wheat.</title>
        <authorList>
            <consortium name="International Wheat Genome Sequencing Consortium,"/>
            <person name="Marcussen T."/>
            <person name="Sandve S.R."/>
            <person name="Heier L."/>
            <person name="Spannagl M."/>
            <person name="Pfeifer M."/>
            <person name="Jakobsen K.S."/>
            <person name="Wulff B.B."/>
            <person name="Steuernagel B."/>
            <person name="Mayer K.F."/>
            <person name="Olsen O.A."/>
        </authorList>
    </citation>
    <scope>NUCLEOTIDE SEQUENCE [LARGE SCALE GENOMIC DNA]</scope>
    <source>
        <strain evidence="2">cv. AL8/78</strain>
    </source>
</reference>
<protein>
    <submittedName>
        <fullName evidence="1">Uncharacterized protein</fullName>
    </submittedName>
</protein>
<keyword evidence="2" id="KW-1185">Reference proteome</keyword>
<sequence>MKLFWSAHVGADILCNLCDDLDAPAPACMHRLRPVDSEHISSDSTFIITWLATSQYIILPAMGTCICMDHNVSLSKEVEQIELLKDLLGSSVASMLRMRVRLLVNVTLLVIHTSHEKRVKVSRAAGVVTTENIFTHARRACPGNSVCTIPWKGKRRPTLTTPTD</sequence>
<accession>A0A453RPX8</accession>
<organism evidence="1 2">
    <name type="scientific">Aegilops tauschii subsp. strangulata</name>
    <name type="common">Goatgrass</name>
    <dbReference type="NCBI Taxonomy" id="200361"/>
    <lineage>
        <taxon>Eukaryota</taxon>
        <taxon>Viridiplantae</taxon>
        <taxon>Streptophyta</taxon>
        <taxon>Embryophyta</taxon>
        <taxon>Tracheophyta</taxon>
        <taxon>Spermatophyta</taxon>
        <taxon>Magnoliopsida</taxon>
        <taxon>Liliopsida</taxon>
        <taxon>Poales</taxon>
        <taxon>Poaceae</taxon>
        <taxon>BOP clade</taxon>
        <taxon>Pooideae</taxon>
        <taxon>Triticodae</taxon>
        <taxon>Triticeae</taxon>
        <taxon>Triticinae</taxon>
        <taxon>Aegilops</taxon>
    </lineage>
</organism>